<dbReference type="Proteomes" id="UP000239326">
    <property type="component" value="Chromosome"/>
</dbReference>
<evidence type="ECO:0000313" key="3">
    <source>
        <dbReference type="Proteomes" id="UP000239326"/>
    </source>
</evidence>
<sequence>MTIIARDLGLENLHDELLLLPTDLHRRIHLKDKITKIQIGANESKSAMGIQMVKINRSSSVDPSQSKPAHQEFDATQAPGFQSGQFSNFSAGEPISESATLTTQKPTSNQEFKRRMRDASRAFDI</sequence>
<evidence type="ECO:0000256" key="1">
    <source>
        <dbReference type="SAM" id="MobiDB-lite"/>
    </source>
</evidence>
<gene>
    <name evidence="2" type="ORF">C6571_14605</name>
</gene>
<feature type="compositionally biased region" description="Polar residues" evidence="1">
    <location>
        <begin position="97"/>
        <end position="110"/>
    </location>
</feature>
<accession>A0A2S0N2I2</accession>
<evidence type="ECO:0000313" key="2">
    <source>
        <dbReference type="EMBL" id="AVO42359.1"/>
    </source>
</evidence>
<feature type="compositionally biased region" description="Polar residues" evidence="1">
    <location>
        <begin position="56"/>
        <end position="68"/>
    </location>
</feature>
<feature type="region of interest" description="Disordered" evidence="1">
    <location>
        <begin position="56"/>
        <end position="125"/>
    </location>
</feature>
<dbReference type="EMBL" id="CP027669">
    <property type="protein sequence ID" value="AVO42359.1"/>
    <property type="molecule type" value="Genomic_DNA"/>
</dbReference>
<name>A0A2S0N2I2_9BURK</name>
<protein>
    <submittedName>
        <fullName evidence="2">Uncharacterized protein</fullName>
    </submittedName>
</protein>
<organism evidence="2 3">
    <name type="scientific">Simplicispira suum</name>
    <dbReference type="NCBI Taxonomy" id="2109915"/>
    <lineage>
        <taxon>Bacteria</taxon>
        <taxon>Pseudomonadati</taxon>
        <taxon>Pseudomonadota</taxon>
        <taxon>Betaproteobacteria</taxon>
        <taxon>Burkholderiales</taxon>
        <taxon>Comamonadaceae</taxon>
        <taxon>Simplicispira</taxon>
    </lineage>
</organism>
<reference evidence="2 3" key="1">
    <citation type="submission" date="2018-03" db="EMBL/GenBank/DDBJ databases">
        <title>Genome sequencing of Simplicispira sp.</title>
        <authorList>
            <person name="Kim S.-J."/>
            <person name="Heo J."/>
            <person name="Kwon S.-W."/>
        </authorList>
    </citation>
    <scope>NUCLEOTIDE SEQUENCE [LARGE SCALE GENOMIC DNA]</scope>
    <source>
        <strain evidence="2 3">SC1-8</strain>
    </source>
</reference>
<feature type="compositionally biased region" description="Polar residues" evidence="1">
    <location>
        <begin position="79"/>
        <end position="90"/>
    </location>
</feature>
<feature type="compositionally biased region" description="Basic and acidic residues" evidence="1">
    <location>
        <begin position="111"/>
        <end position="125"/>
    </location>
</feature>
<proteinExistence type="predicted"/>
<keyword evidence="3" id="KW-1185">Reference proteome</keyword>
<dbReference type="AlphaFoldDB" id="A0A2S0N2I2"/>
<dbReference type="KEGG" id="simp:C6571_14605"/>